<name>A0A7G7BUQ7_9ACTN</name>
<evidence type="ECO:0000313" key="2">
    <source>
        <dbReference type="Proteomes" id="UP000515307"/>
    </source>
</evidence>
<dbReference type="EMBL" id="CP045702">
    <property type="protein sequence ID" value="QNE79072.1"/>
    <property type="molecule type" value="Genomic_DNA"/>
</dbReference>
<dbReference type="AlphaFoldDB" id="A0A7G7BUQ7"/>
<organism evidence="1 2">
    <name type="scientific">Streptomyces finlayi</name>
    <dbReference type="NCBI Taxonomy" id="67296"/>
    <lineage>
        <taxon>Bacteria</taxon>
        <taxon>Bacillati</taxon>
        <taxon>Actinomycetota</taxon>
        <taxon>Actinomycetes</taxon>
        <taxon>Kitasatosporales</taxon>
        <taxon>Streptomycetaceae</taxon>
        <taxon>Streptomyces</taxon>
    </lineage>
</organism>
<accession>A0A7G7BUQ7</accession>
<protein>
    <submittedName>
        <fullName evidence="1">Uncharacterized protein</fullName>
    </submittedName>
</protein>
<keyword evidence="2" id="KW-1185">Reference proteome</keyword>
<proteinExistence type="predicted"/>
<evidence type="ECO:0000313" key="1">
    <source>
        <dbReference type="EMBL" id="QNE79072.1"/>
    </source>
</evidence>
<dbReference type="Proteomes" id="UP000515307">
    <property type="component" value="Chromosome"/>
</dbReference>
<reference evidence="2" key="1">
    <citation type="submission" date="2019-10" db="EMBL/GenBank/DDBJ databases">
        <title>Antimicrobial potential of Antarctic Bacteria.</title>
        <authorList>
            <person name="Benaud N."/>
            <person name="Edwards R.J."/>
            <person name="Ferrari B.C."/>
        </authorList>
    </citation>
    <scope>NUCLEOTIDE SEQUENCE [LARGE SCALE GENOMIC DNA]</scope>
    <source>
        <strain evidence="2">NBSH44</strain>
    </source>
</reference>
<gene>
    <name evidence="1" type="ORF">F0344_04870</name>
</gene>
<dbReference type="KEGG" id="sfiy:F0344_04870"/>
<sequence length="100" mass="10948">MQVTNETKAVLIADKGRVVGFVKSNEPGKISLAVPADRAVMTPAQARQLAAWLIGEAEKTREAETQEQRAKRLYGAAEARRQAEIRATLGGYPRRGPRAF</sequence>